<reference evidence="1 2" key="1">
    <citation type="submission" date="2014-12" db="EMBL/GenBank/DDBJ databases">
        <title>Draft Genome Sequence of Pseudoalteromonas luteoviolacea HI1.</title>
        <authorList>
            <person name="Asahina A.Y."/>
            <person name="Hadfield M.G."/>
        </authorList>
    </citation>
    <scope>NUCLEOTIDE SEQUENCE [LARGE SCALE GENOMIC DNA]</scope>
    <source>
        <strain evidence="1 2">HI1</strain>
    </source>
</reference>
<sequence length="73" mass="8225">MWAANSKTMNITQAGLAKKMIKLVDQNIFISWVSNKSDTPFIKLLIILMLHGQSSATYFGSIDRLTNKNKEHA</sequence>
<gene>
    <name evidence="1" type="ORF">JF50_17650</name>
</gene>
<protein>
    <submittedName>
        <fullName evidence="1">Uncharacterized protein</fullName>
    </submittedName>
</protein>
<accession>A0A0C1MNM9</accession>
<evidence type="ECO:0000313" key="2">
    <source>
        <dbReference type="Proteomes" id="UP000031327"/>
    </source>
</evidence>
<dbReference type="Proteomes" id="UP000031327">
    <property type="component" value="Unassembled WGS sequence"/>
</dbReference>
<evidence type="ECO:0000313" key="1">
    <source>
        <dbReference type="EMBL" id="KID56118.1"/>
    </source>
</evidence>
<proteinExistence type="predicted"/>
<dbReference type="AlphaFoldDB" id="A0A0C1MNM9"/>
<organism evidence="1 2">
    <name type="scientific">Pseudoalteromonas luteoviolacea</name>
    <dbReference type="NCBI Taxonomy" id="43657"/>
    <lineage>
        <taxon>Bacteria</taxon>
        <taxon>Pseudomonadati</taxon>
        <taxon>Pseudomonadota</taxon>
        <taxon>Gammaproteobacteria</taxon>
        <taxon>Alteromonadales</taxon>
        <taxon>Pseudoalteromonadaceae</taxon>
        <taxon>Pseudoalteromonas</taxon>
    </lineage>
</organism>
<dbReference type="EMBL" id="JWIC01000007">
    <property type="protein sequence ID" value="KID56118.1"/>
    <property type="molecule type" value="Genomic_DNA"/>
</dbReference>
<comment type="caution">
    <text evidence="1">The sequence shown here is derived from an EMBL/GenBank/DDBJ whole genome shotgun (WGS) entry which is preliminary data.</text>
</comment>
<name>A0A0C1MNM9_9GAMM</name>